<reference evidence="3" key="1">
    <citation type="submission" date="2016-06" db="EMBL/GenBank/DDBJ databases">
        <title>Draft genome sequence of Desulfoplanes formicivorans strain Pf12B.</title>
        <authorList>
            <person name="Watanabe M."/>
            <person name="Kojima H."/>
            <person name="Fukui M."/>
        </authorList>
    </citation>
    <scope>NUCLEOTIDE SEQUENCE [LARGE SCALE GENOMIC DNA]</scope>
    <source>
        <strain evidence="3">Pf12B</strain>
    </source>
</reference>
<name>A0A194AG32_9BACT</name>
<evidence type="ECO:0000259" key="1">
    <source>
        <dbReference type="PROSITE" id="PS50206"/>
    </source>
</evidence>
<dbReference type="SMART" id="SM00450">
    <property type="entry name" value="RHOD"/>
    <property type="match status" value="1"/>
</dbReference>
<sequence length="124" mass="13863">MKALDEVVAEMDFDFLGSGEHTISVEGVRKALGNDHFLFLDIRTDKEQGYVTFPFAKHIPLHELPARRGELPKDKLIVTFCTSVFRGAVAYTYLRANGFDEVKGLAASMEDLVKIFKPGPLSKM</sequence>
<dbReference type="AlphaFoldDB" id="A0A194AG32"/>
<dbReference type="RefSeq" id="WP_069857784.1">
    <property type="nucleotide sequence ID" value="NZ_BDFE01000015.1"/>
</dbReference>
<gene>
    <name evidence="2" type="ORF">DPF_0986</name>
</gene>
<protein>
    <submittedName>
        <fullName evidence="2">Rhodanese</fullName>
    </submittedName>
</protein>
<proteinExistence type="predicted"/>
<dbReference type="PANTHER" id="PTHR43031">
    <property type="entry name" value="FAD-DEPENDENT OXIDOREDUCTASE"/>
    <property type="match status" value="1"/>
</dbReference>
<dbReference type="Proteomes" id="UP000095200">
    <property type="component" value="Unassembled WGS sequence"/>
</dbReference>
<dbReference type="Pfam" id="PF00581">
    <property type="entry name" value="Rhodanese"/>
    <property type="match status" value="1"/>
</dbReference>
<dbReference type="InterPro" id="IPR036873">
    <property type="entry name" value="Rhodanese-like_dom_sf"/>
</dbReference>
<evidence type="ECO:0000313" key="2">
    <source>
        <dbReference type="EMBL" id="GAU08283.1"/>
    </source>
</evidence>
<feature type="domain" description="Rhodanese" evidence="1">
    <location>
        <begin position="33"/>
        <end position="114"/>
    </location>
</feature>
<dbReference type="SUPFAM" id="SSF52821">
    <property type="entry name" value="Rhodanese/Cell cycle control phosphatase"/>
    <property type="match status" value="1"/>
</dbReference>
<dbReference type="InterPro" id="IPR001763">
    <property type="entry name" value="Rhodanese-like_dom"/>
</dbReference>
<accession>A0A194AG32</accession>
<dbReference type="InterPro" id="IPR050229">
    <property type="entry name" value="GlpE_sulfurtransferase"/>
</dbReference>
<comment type="caution">
    <text evidence="2">The sequence shown here is derived from an EMBL/GenBank/DDBJ whole genome shotgun (WGS) entry which is preliminary data.</text>
</comment>
<dbReference type="PANTHER" id="PTHR43031:SF1">
    <property type="entry name" value="PYRIDINE NUCLEOTIDE-DISULPHIDE OXIDOREDUCTASE"/>
    <property type="match status" value="1"/>
</dbReference>
<dbReference type="EMBL" id="BDFE01000015">
    <property type="protein sequence ID" value="GAU08283.1"/>
    <property type="molecule type" value="Genomic_DNA"/>
</dbReference>
<dbReference type="PROSITE" id="PS50206">
    <property type="entry name" value="RHODANESE_3"/>
    <property type="match status" value="1"/>
</dbReference>
<dbReference type="STRING" id="1592317.DPF_0986"/>
<dbReference type="Gene3D" id="3.40.250.10">
    <property type="entry name" value="Rhodanese-like domain"/>
    <property type="match status" value="1"/>
</dbReference>
<evidence type="ECO:0000313" key="3">
    <source>
        <dbReference type="Proteomes" id="UP000095200"/>
    </source>
</evidence>
<organism evidence="2 3">
    <name type="scientific">Desulfoplanes formicivorans</name>
    <dbReference type="NCBI Taxonomy" id="1592317"/>
    <lineage>
        <taxon>Bacteria</taxon>
        <taxon>Pseudomonadati</taxon>
        <taxon>Thermodesulfobacteriota</taxon>
        <taxon>Desulfovibrionia</taxon>
        <taxon>Desulfovibrionales</taxon>
        <taxon>Desulfoplanaceae</taxon>
        <taxon>Desulfoplanes</taxon>
    </lineage>
</organism>
<dbReference type="OrthoDB" id="9807812at2"/>
<keyword evidence="3" id="KW-1185">Reference proteome</keyword>